<dbReference type="AlphaFoldDB" id="A0A9N9MGN7"/>
<evidence type="ECO:0000256" key="4">
    <source>
        <dbReference type="ARBA" id="ARBA00022692"/>
    </source>
</evidence>
<dbReference type="Gene3D" id="4.10.93.10">
    <property type="entry name" value="Mitochondrial cytochrome c oxidase subunit VIc/VIIs"/>
    <property type="match status" value="1"/>
</dbReference>
<keyword evidence="7" id="KW-0496">Mitochondrion</keyword>
<evidence type="ECO:0000313" key="11">
    <source>
        <dbReference type="Proteomes" id="UP001152799"/>
    </source>
</evidence>
<sequence length="77" mass="8828">MAGDKVSTIAKPNLRGMLRIQIRNNLIVALVMCTVAATAQKVFYNDKKKETYANFYKNYDVNKEFEKMRAKGLFDSC</sequence>
<comment type="similarity">
    <text evidence="3">Belongs to the cytochrome c oxidase subunit 6c family.</text>
</comment>
<reference evidence="10" key="1">
    <citation type="submission" date="2022-01" db="EMBL/GenBank/DDBJ databases">
        <authorList>
            <person name="King R."/>
        </authorList>
    </citation>
    <scope>NUCLEOTIDE SEQUENCE</scope>
</reference>
<evidence type="ECO:0000313" key="10">
    <source>
        <dbReference type="EMBL" id="CAG9762263.1"/>
    </source>
</evidence>
<comment type="subcellular location">
    <subcellularLocation>
        <location evidence="1">Mitochondrion inner membrane</location>
        <topology evidence="1">Single-pass membrane protein</topology>
    </subcellularLocation>
</comment>
<keyword evidence="11" id="KW-1185">Reference proteome</keyword>
<evidence type="ECO:0000256" key="6">
    <source>
        <dbReference type="ARBA" id="ARBA00022989"/>
    </source>
</evidence>
<dbReference type="Pfam" id="PF02937">
    <property type="entry name" value="COX6C"/>
    <property type="match status" value="1"/>
</dbReference>
<dbReference type="Proteomes" id="UP001152799">
    <property type="component" value="Chromosome 11"/>
</dbReference>
<evidence type="ECO:0000256" key="5">
    <source>
        <dbReference type="ARBA" id="ARBA00022792"/>
    </source>
</evidence>
<dbReference type="PANTHER" id="PTHR48416">
    <property type="entry name" value="CYTOCHROME C OXIDASE SUBUNIT 6C"/>
    <property type="match status" value="1"/>
</dbReference>
<protein>
    <recommendedName>
        <fullName evidence="12">Mitochondrial cytochrome c oxidase subunit VIc/VIIs domain-containing protein</fullName>
    </recommendedName>
</protein>
<dbReference type="OrthoDB" id="10051322at2759"/>
<dbReference type="GO" id="GO:0005743">
    <property type="term" value="C:mitochondrial inner membrane"/>
    <property type="evidence" value="ECO:0007669"/>
    <property type="project" value="UniProtKB-SubCell"/>
</dbReference>
<dbReference type="InterPro" id="IPR034884">
    <property type="entry name" value="Cytochrome_c_oxidase_VIc/VIIs"/>
</dbReference>
<keyword evidence="5" id="KW-0999">Mitochondrion inner membrane</keyword>
<comment type="pathway">
    <text evidence="2">Energy metabolism; oxidative phosphorylation.</text>
</comment>
<organism evidence="10 11">
    <name type="scientific">Ceutorhynchus assimilis</name>
    <name type="common">cabbage seed weevil</name>
    <dbReference type="NCBI Taxonomy" id="467358"/>
    <lineage>
        <taxon>Eukaryota</taxon>
        <taxon>Metazoa</taxon>
        <taxon>Ecdysozoa</taxon>
        <taxon>Arthropoda</taxon>
        <taxon>Hexapoda</taxon>
        <taxon>Insecta</taxon>
        <taxon>Pterygota</taxon>
        <taxon>Neoptera</taxon>
        <taxon>Endopterygota</taxon>
        <taxon>Coleoptera</taxon>
        <taxon>Polyphaga</taxon>
        <taxon>Cucujiformia</taxon>
        <taxon>Curculionidae</taxon>
        <taxon>Ceutorhynchinae</taxon>
        <taxon>Ceutorhynchus</taxon>
    </lineage>
</organism>
<keyword evidence="8 9" id="KW-0472">Membrane</keyword>
<dbReference type="InterPro" id="IPR037169">
    <property type="entry name" value="Cytochrome_c_oxidase_VIc_sf"/>
</dbReference>
<evidence type="ECO:0000256" key="8">
    <source>
        <dbReference type="ARBA" id="ARBA00023136"/>
    </source>
</evidence>
<dbReference type="EMBL" id="OU892287">
    <property type="protein sequence ID" value="CAG9762263.1"/>
    <property type="molecule type" value="Genomic_DNA"/>
</dbReference>
<keyword evidence="4 9" id="KW-0812">Transmembrane</keyword>
<dbReference type="InterPro" id="IPR051389">
    <property type="entry name" value="Cytochrome_c_oxidase_VIc"/>
</dbReference>
<dbReference type="SUPFAM" id="SSF81415">
    <property type="entry name" value="Mitochondrial cytochrome c oxidase subunit VIc"/>
    <property type="match status" value="1"/>
</dbReference>
<evidence type="ECO:0008006" key="12">
    <source>
        <dbReference type="Google" id="ProtNLM"/>
    </source>
</evidence>
<name>A0A9N9MGN7_9CUCU</name>
<evidence type="ECO:0000256" key="9">
    <source>
        <dbReference type="SAM" id="Phobius"/>
    </source>
</evidence>
<feature type="transmembrane region" description="Helical" evidence="9">
    <location>
        <begin position="20"/>
        <end position="39"/>
    </location>
</feature>
<evidence type="ECO:0000256" key="2">
    <source>
        <dbReference type="ARBA" id="ARBA00004673"/>
    </source>
</evidence>
<dbReference type="CDD" id="cd22901">
    <property type="entry name" value="CcO_VIc"/>
    <property type="match status" value="1"/>
</dbReference>
<evidence type="ECO:0000256" key="3">
    <source>
        <dbReference type="ARBA" id="ARBA00007204"/>
    </source>
</evidence>
<gene>
    <name evidence="10" type="ORF">CEUTPL_LOCUS2947</name>
</gene>
<proteinExistence type="inferred from homology"/>
<keyword evidence="6 9" id="KW-1133">Transmembrane helix</keyword>
<evidence type="ECO:0000256" key="1">
    <source>
        <dbReference type="ARBA" id="ARBA00004434"/>
    </source>
</evidence>
<accession>A0A9N9MGN7</accession>
<evidence type="ECO:0000256" key="7">
    <source>
        <dbReference type="ARBA" id="ARBA00023128"/>
    </source>
</evidence>
<dbReference type="PANTHER" id="PTHR48416:SF1">
    <property type="entry name" value="CYTOCHROME C OXIDASE SUBUNIT 6C"/>
    <property type="match status" value="1"/>
</dbReference>